<evidence type="ECO:0000313" key="3">
    <source>
        <dbReference type="Proteomes" id="UP000002357"/>
    </source>
</evidence>
<dbReference type="Proteomes" id="UP000002357">
    <property type="component" value="Chromosome"/>
</dbReference>
<protein>
    <submittedName>
        <fullName evidence="2">Uncharacterized protein</fullName>
    </submittedName>
</protein>
<organism evidence="2 3">
    <name type="scientific">Streptomyces clavuligerus</name>
    <dbReference type="NCBI Taxonomy" id="1901"/>
    <lineage>
        <taxon>Bacteria</taxon>
        <taxon>Bacillati</taxon>
        <taxon>Actinomycetota</taxon>
        <taxon>Actinomycetes</taxon>
        <taxon>Kitasatosporales</taxon>
        <taxon>Streptomycetaceae</taxon>
        <taxon>Streptomyces</taxon>
    </lineage>
</organism>
<proteinExistence type="predicted"/>
<sequence>MAWAEWERLKAEAVERRTTGMRLNEAADPGGGGGDPLVHVGDLRVDQKDLAAIGDAAFGLHQRLARDGRLAASSGSRAANDLSGQGFALGGALRTVTDRWEEQLTSLRDACAKISNHMEFSNQQHRGDDEFIKRHMSTIRTLDEGFDDTYGPAPAPPGRGAAGPGSGG</sequence>
<evidence type="ECO:0000313" key="2">
    <source>
        <dbReference type="EMBL" id="EFG06470.1"/>
    </source>
</evidence>
<gene>
    <name evidence="2" type="ORF">SCLAV_1391</name>
</gene>
<accession>B5GV00</accession>
<dbReference type="RefSeq" id="WP_003955666.1">
    <property type="nucleotide sequence ID" value="NZ_CM000913.1"/>
</dbReference>
<dbReference type="eggNOG" id="ENOG50347RI">
    <property type="taxonomic scope" value="Bacteria"/>
</dbReference>
<dbReference type="KEGG" id="sclf:BB341_21165"/>
<name>B5GV00_STRCL</name>
<evidence type="ECO:0000256" key="1">
    <source>
        <dbReference type="SAM" id="MobiDB-lite"/>
    </source>
</evidence>
<keyword evidence="3" id="KW-1185">Reference proteome</keyword>
<dbReference type="AlphaFoldDB" id="B5GV00"/>
<dbReference type="OrthoDB" id="4313158at2"/>
<dbReference type="GeneID" id="93731974"/>
<dbReference type="EMBL" id="CM000913">
    <property type="protein sequence ID" value="EFG06470.1"/>
    <property type="molecule type" value="Genomic_DNA"/>
</dbReference>
<dbReference type="STRING" id="1901.BB341_21165"/>
<feature type="region of interest" description="Disordered" evidence="1">
    <location>
        <begin position="145"/>
        <end position="168"/>
    </location>
</feature>
<reference evidence="2 3" key="1">
    <citation type="journal article" date="2010" name="Genome Biol. Evol.">
        <title>The sequence of a 1.8-mb bacterial linear plasmid reveals a rich evolutionary reservoir of secondary metabolic pathways.</title>
        <authorList>
            <person name="Medema M.H."/>
            <person name="Trefzer A."/>
            <person name="Kovalchuk A."/>
            <person name="van den Berg M."/>
            <person name="Mueller U."/>
            <person name="Heijne W."/>
            <person name="Wu L."/>
            <person name="Alam M.T."/>
            <person name="Ronning C.M."/>
            <person name="Nierman W.C."/>
            <person name="Bovenberg R.A.L."/>
            <person name="Breitling R."/>
            <person name="Takano E."/>
        </authorList>
    </citation>
    <scope>NUCLEOTIDE SEQUENCE [LARGE SCALE GENOMIC DNA]</scope>
    <source>
        <strain evidence="3">ATCC 27064 / DSM 738 / JCM 4710 / NBRC 13307 / NCIMB 12785 / NRRL 3585 / VKM Ac-602</strain>
    </source>
</reference>